<name>A0ABU0MV04_9PROT</name>
<dbReference type="InterPro" id="IPR027417">
    <property type="entry name" value="P-loop_NTPase"/>
</dbReference>
<dbReference type="RefSeq" id="WP_209991040.1">
    <property type="nucleotide sequence ID" value="NZ_JAGINO010000040.1"/>
</dbReference>
<protein>
    <submittedName>
        <fullName evidence="2">Phage terminase large subunit-like protein</fullName>
    </submittedName>
</protein>
<dbReference type="EMBL" id="JAUSVU010000043">
    <property type="protein sequence ID" value="MDQ0537310.1"/>
    <property type="molecule type" value="Genomic_DNA"/>
</dbReference>
<sequence>MQWTTACPDWERRIVARESLIPCPPLFSAEAEAALKIFRALKLVDVPGNPTMEEACRQFVFDFVGAVFGAYDAETGRRLINEFFLLISKKNSKSTTAAGIMVTALLRNWRQNAEFIIIAPTIKIAQNSADPAMAMIGADPELFEILKPIPHLKTIEHRTTGATLRILAADSDVVTGNKATGVLIDELHVFGTRANAEAMLREARGGLTSRPEGFVIALSTQGEEPPAGVFKQWLARFRDIRDGKLRATKSLGVLYEFPKAMLEAKAHLRPENFYVTNPNMGASVDEEFLLDEYGKAQLGGEGSVRGFLSKHLNVEVGMNMGSDRWAGADFWEACGEADLTLEAILARCEVVVVGIDGGGLDDLLGLAVLGRCRETRRWLMWHRAWAHRIVLDRRKEIAPRLLDFEKEGDLTIVDDPAQAVTELADVVMQVEGAGLLADQGIGVDAAGIGEIVDELTGRGIALERIIGISQGWKLNGAIKTAERRLASKTAVHGGRPMMAWCVGNARIVQQGNAISITKQVSGSAKIDPLMSSFNAVALMATNPAAKGGSSVYTTRGLLIM</sequence>
<gene>
    <name evidence="2" type="ORF">QO018_006212</name>
</gene>
<evidence type="ECO:0000259" key="1">
    <source>
        <dbReference type="Pfam" id="PF03354"/>
    </source>
</evidence>
<reference evidence="2 3" key="1">
    <citation type="submission" date="2023-07" db="EMBL/GenBank/DDBJ databases">
        <title>Genomic Encyclopedia of Type Strains, Phase IV (KMG-IV): sequencing the most valuable type-strain genomes for metagenomic binning, comparative biology and taxonomic classification.</title>
        <authorList>
            <person name="Goeker M."/>
        </authorList>
    </citation>
    <scope>NUCLEOTIDE SEQUENCE [LARGE SCALE GENOMIC DNA]</scope>
    <source>
        <strain evidence="2 3">DSM 19922</strain>
    </source>
</reference>
<evidence type="ECO:0000313" key="3">
    <source>
        <dbReference type="Proteomes" id="UP001244552"/>
    </source>
</evidence>
<evidence type="ECO:0000313" key="2">
    <source>
        <dbReference type="EMBL" id="MDQ0537310.1"/>
    </source>
</evidence>
<dbReference type="InterPro" id="IPR005021">
    <property type="entry name" value="Terminase_largesu-like"/>
</dbReference>
<dbReference type="PANTHER" id="PTHR41287:SF1">
    <property type="entry name" value="PROTEIN YMFN"/>
    <property type="match status" value="1"/>
</dbReference>
<feature type="domain" description="Terminase large subunit-like ATPase" evidence="1">
    <location>
        <begin position="64"/>
        <end position="222"/>
    </location>
</feature>
<dbReference type="Proteomes" id="UP001244552">
    <property type="component" value="Unassembled WGS sequence"/>
</dbReference>
<keyword evidence="3" id="KW-1185">Reference proteome</keyword>
<proteinExistence type="predicted"/>
<dbReference type="Pfam" id="PF03354">
    <property type="entry name" value="TerL_ATPase"/>
    <property type="match status" value="1"/>
</dbReference>
<dbReference type="Gene3D" id="3.40.50.300">
    <property type="entry name" value="P-loop containing nucleotide triphosphate hydrolases"/>
    <property type="match status" value="1"/>
</dbReference>
<organism evidence="2 3">
    <name type="scientific">Azospirillum picis</name>
    <dbReference type="NCBI Taxonomy" id="488438"/>
    <lineage>
        <taxon>Bacteria</taxon>
        <taxon>Pseudomonadati</taxon>
        <taxon>Pseudomonadota</taxon>
        <taxon>Alphaproteobacteria</taxon>
        <taxon>Rhodospirillales</taxon>
        <taxon>Azospirillaceae</taxon>
        <taxon>Azospirillum</taxon>
    </lineage>
</organism>
<comment type="caution">
    <text evidence="2">The sequence shown here is derived from an EMBL/GenBank/DDBJ whole genome shotgun (WGS) entry which is preliminary data.</text>
</comment>
<dbReference type="PANTHER" id="PTHR41287">
    <property type="match status" value="1"/>
</dbReference>
<accession>A0ABU0MV04</accession>
<dbReference type="InterPro" id="IPR046461">
    <property type="entry name" value="TerL_ATPase"/>
</dbReference>